<evidence type="ECO:0000256" key="4">
    <source>
        <dbReference type="ARBA" id="ARBA00023186"/>
    </source>
</evidence>
<dbReference type="InterPro" id="IPR011961">
    <property type="entry name" value="RimM"/>
</dbReference>
<dbReference type="RefSeq" id="WP_289841809.1">
    <property type="nucleotide sequence ID" value="NZ_CATKSH010000009.1"/>
</dbReference>
<evidence type="ECO:0000256" key="1">
    <source>
        <dbReference type="ARBA" id="ARBA00022490"/>
    </source>
</evidence>
<name>A0AA35Y4B3_9PROT</name>
<protein>
    <recommendedName>
        <fullName evidence="5">Ribosome maturation factor RimM</fullName>
    </recommendedName>
</protein>
<dbReference type="HAMAP" id="MF_00014">
    <property type="entry name" value="Ribosome_mat_RimM"/>
    <property type="match status" value="1"/>
</dbReference>
<dbReference type="Proteomes" id="UP001176960">
    <property type="component" value="Unassembled WGS sequence"/>
</dbReference>
<dbReference type="AlphaFoldDB" id="A0AA35Y4B3"/>
<organism evidence="8 9">
    <name type="scientific">Brytella acorum</name>
    <dbReference type="NCBI Taxonomy" id="2959299"/>
    <lineage>
        <taxon>Bacteria</taxon>
        <taxon>Pseudomonadati</taxon>
        <taxon>Pseudomonadota</taxon>
        <taxon>Alphaproteobacteria</taxon>
        <taxon>Acetobacterales</taxon>
        <taxon>Acetobacteraceae</taxon>
        <taxon>Brytella</taxon>
    </lineage>
</organism>
<evidence type="ECO:0000259" key="7">
    <source>
        <dbReference type="Pfam" id="PF24986"/>
    </source>
</evidence>
<evidence type="ECO:0000256" key="3">
    <source>
        <dbReference type="ARBA" id="ARBA00022552"/>
    </source>
</evidence>
<dbReference type="GO" id="GO:0005840">
    <property type="term" value="C:ribosome"/>
    <property type="evidence" value="ECO:0007669"/>
    <property type="project" value="InterPro"/>
</dbReference>
<dbReference type="Gene3D" id="2.40.30.60">
    <property type="entry name" value="RimM"/>
    <property type="match status" value="1"/>
</dbReference>
<evidence type="ECO:0000256" key="5">
    <source>
        <dbReference type="HAMAP-Rule" id="MF_00014"/>
    </source>
</evidence>
<dbReference type="GO" id="GO:0043022">
    <property type="term" value="F:ribosome binding"/>
    <property type="evidence" value="ECO:0007669"/>
    <property type="project" value="InterPro"/>
</dbReference>
<proteinExistence type="inferred from homology"/>
<evidence type="ECO:0000313" key="8">
    <source>
        <dbReference type="EMBL" id="CAI9120979.1"/>
    </source>
</evidence>
<dbReference type="InterPro" id="IPR009000">
    <property type="entry name" value="Transl_B-barrel_sf"/>
</dbReference>
<dbReference type="PANTHER" id="PTHR33692">
    <property type="entry name" value="RIBOSOME MATURATION FACTOR RIMM"/>
    <property type="match status" value="1"/>
</dbReference>
<keyword evidence="2 5" id="KW-0690">Ribosome biogenesis</keyword>
<keyword evidence="3 5" id="KW-0698">rRNA processing</keyword>
<dbReference type="GO" id="GO:0042274">
    <property type="term" value="P:ribosomal small subunit biogenesis"/>
    <property type="evidence" value="ECO:0007669"/>
    <property type="project" value="UniProtKB-UniRule"/>
</dbReference>
<accession>A0AA35Y4B3</accession>
<dbReference type="Pfam" id="PF24986">
    <property type="entry name" value="PRC_RimM"/>
    <property type="match status" value="1"/>
</dbReference>
<keyword evidence="4 5" id="KW-0143">Chaperone</keyword>
<keyword evidence="9" id="KW-1185">Reference proteome</keyword>
<evidence type="ECO:0000259" key="6">
    <source>
        <dbReference type="Pfam" id="PF01782"/>
    </source>
</evidence>
<dbReference type="Pfam" id="PF01782">
    <property type="entry name" value="RimM"/>
    <property type="match status" value="1"/>
</dbReference>
<dbReference type="PANTHER" id="PTHR33692:SF1">
    <property type="entry name" value="RIBOSOME MATURATION FACTOR RIMM"/>
    <property type="match status" value="1"/>
</dbReference>
<feature type="domain" description="RimM N-terminal" evidence="6">
    <location>
        <begin position="12"/>
        <end position="90"/>
    </location>
</feature>
<reference evidence="8" key="1">
    <citation type="submission" date="2023-03" db="EMBL/GenBank/DDBJ databases">
        <authorList>
            <person name="Cleenwerck I."/>
        </authorList>
    </citation>
    <scope>NUCLEOTIDE SEQUENCE</scope>
    <source>
        <strain evidence="8">LMG 32879</strain>
    </source>
</reference>
<dbReference type="SUPFAM" id="SSF50447">
    <property type="entry name" value="Translation proteins"/>
    <property type="match status" value="1"/>
</dbReference>
<dbReference type="InterPro" id="IPR011033">
    <property type="entry name" value="PRC_barrel-like_sf"/>
</dbReference>
<comment type="caution">
    <text evidence="8">The sequence shown here is derived from an EMBL/GenBank/DDBJ whole genome shotgun (WGS) entry which is preliminary data.</text>
</comment>
<dbReference type="InterPro" id="IPR056792">
    <property type="entry name" value="PRC_RimM"/>
</dbReference>
<dbReference type="NCBIfam" id="TIGR02273">
    <property type="entry name" value="16S_RimM"/>
    <property type="match status" value="1"/>
</dbReference>
<gene>
    <name evidence="5 8" type="primary">rimM</name>
    <name evidence="8" type="ORF">LMG32879_001822</name>
</gene>
<sequence>MSLSAASRDILVATVGRPHGVKGLVHLHAATEDPATVEDLGALHDVQGRAWSVEWHGAGIAALRDASGRLLADRDAAARMTNVKLFVERDRLPEPEGDEFYHVDLVGLEARDRDGELLGQIREVHDYGAGVSLEVAGGPRDFIVPFTLACVPEVNIAGGVVTVVPPVEIEVEGDLSGAGDVEVRA</sequence>
<dbReference type="GO" id="GO:0005737">
    <property type="term" value="C:cytoplasm"/>
    <property type="evidence" value="ECO:0007669"/>
    <property type="project" value="UniProtKB-SubCell"/>
</dbReference>
<comment type="domain">
    <text evidence="5">The PRC barrel domain binds ribosomal protein uS19.</text>
</comment>
<comment type="subcellular location">
    <subcellularLocation>
        <location evidence="5">Cytoplasm</location>
    </subcellularLocation>
</comment>
<evidence type="ECO:0000313" key="9">
    <source>
        <dbReference type="Proteomes" id="UP001176960"/>
    </source>
</evidence>
<dbReference type="InterPro" id="IPR036976">
    <property type="entry name" value="RimM_N_sf"/>
</dbReference>
<feature type="domain" description="Ribosome maturation factor RimM PRC barrel" evidence="7">
    <location>
        <begin position="103"/>
        <end position="168"/>
    </location>
</feature>
<dbReference type="EMBL" id="CATKSH010000009">
    <property type="protein sequence ID" value="CAI9120979.1"/>
    <property type="molecule type" value="Genomic_DNA"/>
</dbReference>
<dbReference type="GO" id="GO:0006364">
    <property type="term" value="P:rRNA processing"/>
    <property type="evidence" value="ECO:0007669"/>
    <property type="project" value="UniProtKB-UniRule"/>
</dbReference>
<comment type="subunit">
    <text evidence="5">Binds ribosomal protein uS19.</text>
</comment>
<evidence type="ECO:0000256" key="2">
    <source>
        <dbReference type="ARBA" id="ARBA00022517"/>
    </source>
</evidence>
<comment type="similarity">
    <text evidence="5">Belongs to the RimM family.</text>
</comment>
<dbReference type="SUPFAM" id="SSF50346">
    <property type="entry name" value="PRC-barrel domain"/>
    <property type="match status" value="1"/>
</dbReference>
<keyword evidence="1 5" id="KW-0963">Cytoplasm</keyword>
<dbReference type="Gene3D" id="2.30.30.240">
    <property type="entry name" value="PRC-barrel domain"/>
    <property type="match status" value="1"/>
</dbReference>
<comment type="function">
    <text evidence="5">An accessory protein needed during the final step in the assembly of 30S ribosomal subunit, possibly for assembly of the head region. Essential for efficient processing of 16S rRNA. May be needed both before and after RbfA during the maturation of 16S rRNA. It has affinity for free ribosomal 30S subunits but not for 70S ribosomes.</text>
</comment>
<dbReference type="InterPro" id="IPR002676">
    <property type="entry name" value="RimM_N"/>
</dbReference>